<comment type="caution">
    <text evidence="2">The sequence shown here is derived from an EMBL/GenBank/DDBJ whole genome shotgun (WGS) entry which is preliminary data.</text>
</comment>
<evidence type="ECO:0000313" key="3">
    <source>
        <dbReference type="Proteomes" id="UP000266723"/>
    </source>
</evidence>
<keyword evidence="1" id="KW-0812">Transmembrane</keyword>
<evidence type="ECO:0000313" key="2">
    <source>
        <dbReference type="EMBL" id="KAF3582883.1"/>
    </source>
</evidence>
<gene>
    <name evidence="2" type="ORF">DY000_02029362</name>
</gene>
<feature type="transmembrane region" description="Helical" evidence="1">
    <location>
        <begin position="60"/>
        <end position="81"/>
    </location>
</feature>
<dbReference type="EMBL" id="QGKV02000649">
    <property type="protein sequence ID" value="KAF3582883.1"/>
    <property type="molecule type" value="Genomic_DNA"/>
</dbReference>
<name>A0ABQ7E052_BRACR</name>
<keyword evidence="1" id="KW-1133">Transmembrane helix</keyword>
<reference evidence="2 3" key="1">
    <citation type="journal article" date="2020" name="BMC Genomics">
        <title>Intraspecific diversification of the crop wild relative Brassica cretica Lam. using demographic model selection.</title>
        <authorList>
            <person name="Kioukis A."/>
            <person name="Michalopoulou V.A."/>
            <person name="Briers L."/>
            <person name="Pirintsos S."/>
            <person name="Studholme D.J."/>
            <person name="Pavlidis P."/>
            <person name="Sarris P.F."/>
        </authorList>
    </citation>
    <scope>NUCLEOTIDE SEQUENCE [LARGE SCALE GENOMIC DNA]</scope>
    <source>
        <strain evidence="3">cv. PFS-1207/04</strain>
    </source>
</reference>
<keyword evidence="3" id="KW-1185">Reference proteome</keyword>
<protein>
    <submittedName>
        <fullName evidence="2">Uncharacterized protein</fullName>
    </submittedName>
</protein>
<dbReference type="Proteomes" id="UP000266723">
    <property type="component" value="Unassembled WGS sequence"/>
</dbReference>
<organism evidence="2 3">
    <name type="scientific">Brassica cretica</name>
    <name type="common">Mustard</name>
    <dbReference type="NCBI Taxonomy" id="69181"/>
    <lineage>
        <taxon>Eukaryota</taxon>
        <taxon>Viridiplantae</taxon>
        <taxon>Streptophyta</taxon>
        <taxon>Embryophyta</taxon>
        <taxon>Tracheophyta</taxon>
        <taxon>Spermatophyta</taxon>
        <taxon>Magnoliopsida</taxon>
        <taxon>eudicotyledons</taxon>
        <taxon>Gunneridae</taxon>
        <taxon>Pentapetalae</taxon>
        <taxon>rosids</taxon>
        <taxon>malvids</taxon>
        <taxon>Brassicales</taxon>
        <taxon>Brassicaceae</taxon>
        <taxon>Brassiceae</taxon>
        <taxon>Brassica</taxon>
    </lineage>
</organism>
<sequence>MASTLVSEAGASPLLSVLLWLISSLLVVGVRPLLVVVVLKVKFLPVPSTIAVIAETRRDVLPRLIAHLLSVLLWLISSLLVVGVRPLLVVVVLKVKFLPAPSTIAVIAVIAETRRDVLPRLIAPLLSVLLWLISSLLVVGVRPLLLVVVLKVKFLPVPSTIVVDEA</sequence>
<feature type="transmembrane region" description="Helical" evidence="1">
    <location>
        <begin position="17"/>
        <end position="39"/>
    </location>
</feature>
<evidence type="ECO:0000256" key="1">
    <source>
        <dbReference type="SAM" id="Phobius"/>
    </source>
</evidence>
<proteinExistence type="predicted"/>
<accession>A0ABQ7E052</accession>
<keyword evidence="1" id="KW-0472">Membrane</keyword>
<feature type="transmembrane region" description="Helical" evidence="1">
    <location>
        <begin position="87"/>
        <end position="110"/>
    </location>
</feature>
<feature type="transmembrane region" description="Helical" evidence="1">
    <location>
        <begin position="122"/>
        <end position="150"/>
    </location>
</feature>